<gene>
    <name evidence="5" type="primary">ssb_3</name>
    <name evidence="5" type="ORF">ERS686654_01790</name>
</gene>
<comment type="caution">
    <text evidence="2">Lacks conserved residue(s) required for the propagation of feature annotation.</text>
</comment>
<dbReference type="HAMAP" id="MF_00984">
    <property type="entry name" value="SSB"/>
    <property type="match status" value="1"/>
</dbReference>
<dbReference type="PANTHER" id="PTHR10302:SF27">
    <property type="entry name" value="SINGLE-STRANDED DNA-BINDING PROTEIN"/>
    <property type="match status" value="1"/>
</dbReference>
<dbReference type="InterPro" id="IPR000424">
    <property type="entry name" value="Primosome_PriB/ssb"/>
</dbReference>
<dbReference type="GO" id="GO:0006260">
    <property type="term" value="P:DNA replication"/>
    <property type="evidence" value="ECO:0007669"/>
    <property type="project" value="InterPro"/>
</dbReference>
<accession>A0A0S4SPK6</accession>
<evidence type="ECO:0000313" key="5">
    <source>
        <dbReference type="EMBL" id="CUU87665.1"/>
    </source>
</evidence>
<dbReference type="Proteomes" id="UP000052237">
    <property type="component" value="Unassembled WGS sequence"/>
</dbReference>
<dbReference type="GO" id="GO:0009295">
    <property type="term" value="C:nucleoid"/>
    <property type="evidence" value="ECO:0007669"/>
    <property type="project" value="TreeGrafter"/>
</dbReference>
<dbReference type="Pfam" id="PF00436">
    <property type="entry name" value="SSB"/>
    <property type="match status" value="1"/>
</dbReference>
<comment type="subunit">
    <text evidence="2">Homotetramer.</text>
</comment>
<feature type="compositionally biased region" description="Basic and acidic residues" evidence="4">
    <location>
        <begin position="106"/>
        <end position="123"/>
    </location>
</feature>
<evidence type="ECO:0000256" key="3">
    <source>
        <dbReference type="PIRNR" id="PIRNR002070"/>
    </source>
</evidence>
<comment type="caution">
    <text evidence="5">The sequence shown here is derived from an EMBL/GenBank/DDBJ whole genome shotgun (WGS) entry which is preliminary data.</text>
</comment>
<dbReference type="GO" id="GO:0003697">
    <property type="term" value="F:single-stranded DNA binding"/>
    <property type="evidence" value="ECO:0007669"/>
    <property type="project" value="UniProtKB-UniRule"/>
</dbReference>
<reference evidence="5 6" key="1">
    <citation type="submission" date="2015-11" db="EMBL/GenBank/DDBJ databases">
        <authorList>
            <consortium name="Pathogen Informatics"/>
        </authorList>
    </citation>
    <scope>NUCLEOTIDE SEQUENCE [LARGE SCALE GENOMIC DNA]</scope>
    <source>
        <strain evidence="5 6">006A-0059</strain>
    </source>
</reference>
<protein>
    <recommendedName>
        <fullName evidence="2 3">Single-stranded DNA-binding protein</fullName>
        <shortName evidence="2">SSB</shortName>
    </recommendedName>
</protein>
<dbReference type="PANTHER" id="PTHR10302">
    <property type="entry name" value="SINGLE-STRANDED DNA-BINDING PROTEIN"/>
    <property type="match status" value="1"/>
</dbReference>
<evidence type="ECO:0000313" key="6">
    <source>
        <dbReference type="Proteomes" id="UP000052237"/>
    </source>
</evidence>
<evidence type="ECO:0000256" key="4">
    <source>
        <dbReference type="SAM" id="MobiDB-lite"/>
    </source>
</evidence>
<evidence type="ECO:0000256" key="1">
    <source>
        <dbReference type="ARBA" id="ARBA00023125"/>
    </source>
</evidence>
<sequence>MHTYISVIGHLTRDIELRYTQSGLAIGNTAIASTHKYSINGEKREETCFIDIAFMGKTAEIANQYLQKGSKVFIDGRLKFDQWTDNNGLARSKHSIVVDKMLMLDSKKQDSNEKEPQQHEQHSQDSQLDASEYMQVE</sequence>
<dbReference type="EMBL" id="FAVB01000005">
    <property type="protein sequence ID" value="CUU87665.1"/>
    <property type="molecule type" value="Genomic_DNA"/>
</dbReference>
<organism evidence="5 6">
    <name type="scientific">Campylobacter hyointestinalis subsp. hyointestinalis</name>
    <dbReference type="NCBI Taxonomy" id="91352"/>
    <lineage>
        <taxon>Bacteria</taxon>
        <taxon>Pseudomonadati</taxon>
        <taxon>Campylobacterota</taxon>
        <taxon>Epsilonproteobacteria</taxon>
        <taxon>Campylobacterales</taxon>
        <taxon>Campylobacteraceae</taxon>
        <taxon>Campylobacter</taxon>
    </lineage>
</organism>
<dbReference type="AlphaFoldDB" id="A0A0S4SPK6"/>
<feature type="region of interest" description="Disordered" evidence="4">
    <location>
        <begin position="106"/>
        <end position="137"/>
    </location>
</feature>
<dbReference type="Gene3D" id="2.40.50.140">
    <property type="entry name" value="Nucleic acid-binding proteins"/>
    <property type="match status" value="1"/>
</dbReference>
<dbReference type="InterPro" id="IPR012340">
    <property type="entry name" value="NA-bd_OB-fold"/>
</dbReference>
<keyword evidence="1 2" id="KW-0238">DNA-binding</keyword>
<dbReference type="PIRSF" id="PIRSF002070">
    <property type="entry name" value="SSB"/>
    <property type="match status" value="1"/>
</dbReference>
<dbReference type="CDD" id="cd04496">
    <property type="entry name" value="SSB_OBF"/>
    <property type="match status" value="1"/>
</dbReference>
<dbReference type="NCBIfam" id="TIGR00621">
    <property type="entry name" value="ssb"/>
    <property type="match status" value="1"/>
</dbReference>
<dbReference type="SUPFAM" id="SSF50249">
    <property type="entry name" value="Nucleic acid-binding proteins"/>
    <property type="match status" value="1"/>
</dbReference>
<keyword evidence="6" id="KW-1185">Reference proteome</keyword>
<dbReference type="InterPro" id="IPR011344">
    <property type="entry name" value="ssDNA-bd"/>
</dbReference>
<dbReference type="PROSITE" id="PS50935">
    <property type="entry name" value="SSB"/>
    <property type="match status" value="1"/>
</dbReference>
<proteinExistence type="inferred from homology"/>
<evidence type="ECO:0000256" key="2">
    <source>
        <dbReference type="HAMAP-Rule" id="MF_00984"/>
    </source>
</evidence>
<name>A0A0S4SPK6_CAMHY</name>